<sequence>MRTLRGAALALTSAALTITAHGLGGGEIGEFVHALPLVVLIAFAAASLADKRTGRLSVIAGLGTAQLAQHLLLTWVNHEHNNTLTWPMFAAHLVAATLTGLLLFHAENALFRLIAAVTRLIPRRLTPLPVSTPVRAFTSTPYVQNALYLDVVRANRRRGPPCDS</sequence>
<name>A0A1H9A3B2_9PSEU</name>
<proteinExistence type="predicted"/>
<feature type="transmembrane region" description="Helical" evidence="1">
    <location>
        <begin position="32"/>
        <end position="49"/>
    </location>
</feature>
<feature type="transmembrane region" description="Helical" evidence="1">
    <location>
        <begin position="56"/>
        <end position="78"/>
    </location>
</feature>
<dbReference type="Proteomes" id="UP000199503">
    <property type="component" value="Unassembled WGS sequence"/>
</dbReference>
<evidence type="ECO:0000313" key="3">
    <source>
        <dbReference type="Proteomes" id="UP000199503"/>
    </source>
</evidence>
<gene>
    <name evidence="2" type="ORF">SAMN04488000_10115</name>
</gene>
<dbReference type="EMBL" id="FOFV01000001">
    <property type="protein sequence ID" value="SEP71212.1"/>
    <property type="molecule type" value="Genomic_DNA"/>
</dbReference>
<organism evidence="2 3">
    <name type="scientific">Lentzea albida</name>
    <dbReference type="NCBI Taxonomy" id="65499"/>
    <lineage>
        <taxon>Bacteria</taxon>
        <taxon>Bacillati</taxon>
        <taxon>Actinomycetota</taxon>
        <taxon>Actinomycetes</taxon>
        <taxon>Pseudonocardiales</taxon>
        <taxon>Pseudonocardiaceae</taxon>
        <taxon>Lentzea</taxon>
    </lineage>
</organism>
<reference evidence="3" key="1">
    <citation type="submission" date="2016-10" db="EMBL/GenBank/DDBJ databases">
        <authorList>
            <person name="Varghese N."/>
            <person name="Submissions S."/>
        </authorList>
    </citation>
    <scope>NUCLEOTIDE SEQUENCE [LARGE SCALE GENOMIC DNA]</scope>
    <source>
        <strain evidence="3">DSM 44437</strain>
    </source>
</reference>
<feature type="transmembrane region" description="Helical" evidence="1">
    <location>
        <begin position="84"/>
        <end position="104"/>
    </location>
</feature>
<keyword evidence="1" id="KW-1133">Transmembrane helix</keyword>
<accession>A0A1H9A3B2</accession>
<keyword evidence="1" id="KW-0812">Transmembrane</keyword>
<keyword evidence="3" id="KW-1185">Reference proteome</keyword>
<protein>
    <submittedName>
        <fullName evidence="2">Uncharacterized protein</fullName>
    </submittedName>
</protein>
<dbReference type="AlphaFoldDB" id="A0A1H9A3B2"/>
<evidence type="ECO:0000256" key="1">
    <source>
        <dbReference type="SAM" id="Phobius"/>
    </source>
</evidence>
<keyword evidence="1" id="KW-0472">Membrane</keyword>
<evidence type="ECO:0000313" key="2">
    <source>
        <dbReference type="EMBL" id="SEP71212.1"/>
    </source>
</evidence>
<dbReference type="STRING" id="65499.SAMN04488000_10115"/>